<dbReference type="Proteomes" id="UP000595349">
    <property type="component" value="Chromosome"/>
</dbReference>
<evidence type="ECO:0000313" key="2">
    <source>
        <dbReference type="Proteomes" id="UP000595349"/>
    </source>
</evidence>
<accession>A0A7T6Z939</accession>
<reference evidence="1 2" key="1">
    <citation type="submission" date="2020-06" db="EMBL/GenBank/DDBJ databases">
        <title>Genomic analysis of Salicibibacter sp. NKC21-4.</title>
        <authorList>
            <person name="Oh Y.J."/>
        </authorList>
    </citation>
    <scope>NUCLEOTIDE SEQUENCE [LARGE SCALE GENOMIC DNA]</scope>
    <source>
        <strain evidence="1 2">NKC21-4</strain>
    </source>
</reference>
<protein>
    <recommendedName>
        <fullName evidence="3">Toxin-antitoxin system, antitoxin component, Xre family protein</fullName>
    </recommendedName>
</protein>
<keyword evidence="2" id="KW-1185">Reference proteome</keyword>
<organism evidence="1 2">
    <name type="scientific">Salicibibacter cibi</name>
    <dbReference type="NCBI Taxonomy" id="2743001"/>
    <lineage>
        <taxon>Bacteria</taxon>
        <taxon>Bacillati</taxon>
        <taxon>Bacillota</taxon>
        <taxon>Bacilli</taxon>
        <taxon>Bacillales</taxon>
        <taxon>Bacillaceae</taxon>
        <taxon>Salicibibacter</taxon>
    </lineage>
</organism>
<sequence length="66" mass="7682">MAMSEKETLIQLLNTLDDKQISALKTVVESMALKELEQKDIYDALKVSEPSFKEWDNQEDDEYNDL</sequence>
<dbReference type="KEGG" id="scib:HUG20_02990"/>
<evidence type="ECO:0008006" key="3">
    <source>
        <dbReference type="Google" id="ProtNLM"/>
    </source>
</evidence>
<evidence type="ECO:0000313" key="1">
    <source>
        <dbReference type="EMBL" id="QQK78972.1"/>
    </source>
</evidence>
<dbReference type="EMBL" id="CP054706">
    <property type="protein sequence ID" value="QQK78972.1"/>
    <property type="molecule type" value="Genomic_DNA"/>
</dbReference>
<proteinExistence type="predicted"/>
<dbReference type="AlphaFoldDB" id="A0A7T6Z939"/>
<dbReference type="RefSeq" id="WP_200087919.1">
    <property type="nucleotide sequence ID" value="NZ_CP054706.1"/>
</dbReference>
<name>A0A7T6Z939_9BACI</name>
<gene>
    <name evidence="1" type="ORF">HUG20_02990</name>
</gene>